<organism evidence="1 2">
    <name type="scientific">Ditylenchus dipsaci</name>
    <dbReference type="NCBI Taxonomy" id="166011"/>
    <lineage>
        <taxon>Eukaryota</taxon>
        <taxon>Metazoa</taxon>
        <taxon>Ecdysozoa</taxon>
        <taxon>Nematoda</taxon>
        <taxon>Chromadorea</taxon>
        <taxon>Rhabditida</taxon>
        <taxon>Tylenchina</taxon>
        <taxon>Tylenchomorpha</taxon>
        <taxon>Sphaerularioidea</taxon>
        <taxon>Anguinidae</taxon>
        <taxon>Anguininae</taxon>
        <taxon>Ditylenchus</taxon>
    </lineage>
</organism>
<accession>A0A915CWJ8</accession>
<dbReference type="GO" id="GO:0003676">
    <property type="term" value="F:nucleic acid binding"/>
    <property type="evidence" value="ECO:0007669"/>
    <property type="project" value="InterPro"/>
</dbReference>
<name>A0A915CWJ8_9BILA</name>
<dbReference type="Proteomes" id="UP000887574">
    <property type="component" value="Unplaced"/>
</dbReference>
<reference evidence="2" key="1">
    <citation type="submission" date="2022-11" db="UniProtKB">
        <authorList>
            <consortium name="WormBaseParasite"/>
        </authorList>
    </citation>
    <scope>IDENTIFICATION</scope>
</reference>
<dbReference type="InterPro" id="IPR012337">
    <property type="entry name" value="RNaseH-like_sf"/>
</dbReference>
<proteinExistence type="predicted"/>
<evidence type="ECO:0000313" key="1">
    <source>
        <dbReference type="Proteomes" id="UP000887574"/>
    </source>
</evidence>
<dbReference type="InterPro" id="IPR036397">
    <property type="entry name" value="RNaseH_sf"/>
</dbReference>
<dbReference type="SUPFAM" id="SSF53098">
    <property type="entry name" value="Ribonuclease H-like"/>
    <property type="match status" value="1"/>
</dbReference>
<evidence type="ECO:0000313" key="2">
    <source>
        <dbReference type="WBParaSite" id="jg13"/>
    </source>
</evidence>
<dbReference type="AlphaFoldDB" id="A0A915CWJ8"/>
<keyword evidence="1" id="KW-1185">Reference proteome</keyword>
<dbReference type="WBParaSite" id="jg13">
    <property type="protein sequence ID" value="jg13"/>
    <property type="gene ID" value="jg13"/>
</dbReference>
<dbReference type="Gene3D" id="3.30.420.10">
    <property type="entry name" value="Ribonuclease H-like superfamily/Ribonuclease H"/>
    <property type="match status" value="1"/>
</dbReference>
<protein>
    <submittedName>
        <fullName evidence="2">Integrase catalytic domain-containing protein</fullName>
    </submittedName>
</protein>
<sequence length="85" mass="9869">MVKNKRSKEMMGFCYKHPIIKHNVQTHLVLHATLVERANRAIKDRLYKYFIEKDTTNWVDAIQKCVHSINNSVNNTASVEPNSVT</sequence>